<evidence type="ECO:0000313" key="4">
    <source>
        <dbReference type="Proteomes" id="UP000807025"/>
    </source>
</evidence>
<dbReference type="Proteomes" id="UP000807025">
    <property type="component" value="Unassembled WGS sequence"/>
</dbReference>
<feature type="compositionally biased region" description="Basic and acidic residues" evidence="2">
    <location>
        <begin position="285"/>
        <end position="296"/>
    </location>
</feature>
<keyword evidence="1" id="KW-0175">Coiled coil</keyword>
<proteinExistence type="predicted"/>
<feature type="region of interest" description="Disordered" evidence="2">
    <location>
        <begin position="285"/>
        <end position="316"/>
    </location>
</feature>
<feature type="coiled-coil region" evidence="1">
    <location>
        <begin position="106"/>
        <end position="189"/>
    </location>
</feature>
<reference evidence="3" key="1">
    <citation type="submission" date="2020-11" db="EMBL/GenBank/DDBJ databases">
        <authorList>
            <consortium name="DOE Joint Genome Institute"/>
            <person name="Ahrendt S."/>
            <person name="Riley R."/>
            <person name="Andreopoulos W."/>
            <person name="Labutti K."/>
            <person name="Pangilinan J."/>
            <person name="Ruiz-Duenas F.J."/>
            <person name="Barrasa J.M."/>
            <person name="Sanchez-Garcia M."/>
            <person name="Camarero S."/>
            <person name="Miyauchi S."/>
            <person name="Serrano A."/>
            <person name="Linde D."/>
            <person name="Babiker R."/>
            <person name="Drula E."/>
            <person name="Ayuso-Fernandez I."/>
            <person name="Pacheco R."/>
            <person name="Padilla G."/>
            <person name="Ferreira P."/>
            <person name="Barriuso J."/>
            <person name="Kellner H."/>
            <person name="Castanera R."/>
            <person name="Alfaro M."/>
            <person name="Ramirez L."/>
            <person name="Pisabarro A.G."/>
            <person name="Kuo A."/>
            <person name="Tritt A."/>
            <person name="Lipzen A."/>
            <person name="He G."/>
            <person name="Yan M."/>
            <person name="Ng V."/>
            <person name="Cullen D."/>
            <person name="Martin F."/>
            <person name="Rosso M.-N."/>
            <person name="Henrissat B."/>
            <person name="Hibbett D."/>
            <person name="Martinez A.T."/>
            <person name="Grigoriev I.V."/>
        </authorList>
    </citation>
    <scope>NUCLEOTIDE SEQUENCE</scope>
    <source>
        <strain evidence="3">ATCC 90797</strain>
    </source>
</reference>
<evidence type="ECO:0000256" key="1">
    <source>
        <dbReference type="SAM" id="Coils"/>
    </source>
</evidence>
<feature type="compositionally biased region" description="Basic and acidic residues" evidence="2">
    <location>
        <begin position="395"/>
        <end position="407"/>
    </location>
</feature>
<evidence type="ECO:0000313" key="3">
    <source>
        <dbReference type="EMBL" id="KAF9489567.1"/>
    </source>
</evidence>
<keyword evidence="4" id="KW-1185">Reference proteome</keyword>
<feature type="coiled-coil region" evidence="1">
    <location>
        <begin position="28"/>
        <end position="69"/>
    </location>
</feature>
<sequence length="407" mass="44746">MPPLIADFAAAVLSVSMLAIRVSDVNKIDQLNSHLADKEEELNRMQAQLDGVRRTLIESEEENDILRRTNLDKEATIQDLTTAQQVVSAETENVPREAAARHMEREKELVRELRTLQGTVADLEKKCKDNAKEIAHLNDVAHAQEKELKGYDEEILKVRDAQDKAKKELTNLNMKLSRAEDEVQLAQSQVHPQINYDWHIVDNTVAGKIIGKGLGGIEDQVLATQHSEIKELTDDNGHLDAELHSECVVDDAVNVGQAAKELPWETMDSSGAITSQLQVDPNIFEDHAPGEGDGRLSEGGSRLKRPQAGMTTRSSLPIATRSRPQLAMPPAAPAALLLELAIPAVPALELAAPPPSDHDIDNLFTVDMLKEAINAMGAKPLVGKSIQKAHLQQQAKDEAQKKRNLQE</sequence>
<organism evidence="3 4">
    <name type="scientific">Pleurotus eryngii</name>
    <name type="common">Boletus of the steppes</name>
    <dbReference type="NCBI Taxonomy" id="5323"/>
    <lineage>
        <taxon>Eukaryota</taxon>
        <taxon>Fungi</taxon>
        <taxon>Dikarya</taxon>
        <taxon>Basidiomycota</taxon>
        <taxon>Agaricomycotina</taxon>
        <taxon>Agaricomycetes</taxon>
        <taxon>Agaricomycetidae</taxon>
        <taxon>Agaricales</taxon>
        <taxon>Pleurotineae</taxon>
        <taxon>Pleurotaceae</taxon>
        <taxon>Pleurotus</taxon>
    </lineage>
</organism>
<comment type="caution">
    <text evidence="3">The sequence shown here is derived from an EMBL/GenBank/DDBJ whole genome shotgun (WGS) entry which is preliminary data.</text>
</comment>
<dbReference type="EMBL" id="MU154666">
    <property type="protein sequence ID" value="KAF9489567.1"/>
    <property type="molecule type" value="Genomic_DNA"/>
</dbReference>
<accession>A0A9P5ZJS4</accession>
<evidence type="ECO:0000256" key="2">
    <source>
        <dbReference type="SAM" id="MobiDB-lite"/>
    </source>
</evidence>
<dbReference type="AlphaFoldDB" id="A0A9P5ZJS4"/>
<name>A0A9P5ZJS4_PLEER</name>
<dbReference type="OrthoDB" id="2997348at2759"/>
<feature type="region of interest" description="Disordered" evidence="2">
    <location>
        <begin position="388"/>
        <end position="407"/>
    </location>
</feature>
<protein>
    <submittedName>
        <fullName evidence="3">Uncharacterized protein</fullName>
    </submittedName>
</protein>
<gene>
    <name evidence="3" type="ORF">BDN71DRAFT_1511977</name>
</gene>